<accession>A0A1H6DAA7</accession>
<gene>
    <name evidence="2" type="ORF">SAMN04489712_114100</name>
</gene>
<evidence type="ECO:0000313" key="2">
    <source>
        <dbReference type="EMBL" id="SEG81625.1"/>
    </source>
</evidence>
<keyword evidence="1" id="KW-1133">Transmembrane helix</keyword>
<dbReference type="Proteomes" id="UP000236723">
    <property type="component" value="Unassembled WGS sequence"/>
</dbReference>
<evidence type="ECO:0008006" key="4">
    <source>
        <dbReference type="Google" id="ProtNLM"/>
    </source>
</evidence>
<proteinExistence type="predicted"/>
<sequence>MALSMEEQRILAEIETHLVQDDPKLADRLSGLSRARWRRRMRLATAMVTALAVVAMVAMAVT</sequence>
<keyword evidence="1" id="KW-0812">Transmembrane</keyword>
<dbReference type="AlphaFoldDB" id="A0A1H6DAA7"/>
<organism evidence="2 3">
    <name type="scientific">Thermomonospora echinospora</name>
    <dbReference type="NCBI Taxonomy" id="1992"/>
    <lineage>
        <taxon>Bacteria</taxon>
        <taxon>Bacillati</taxon>
        <taxon>Actinomycetota</taxon>
        <taxon>Actinomycetes</taxon>
        <taxon>Streptosporangiales</taxon>
        <taxon>Thermomonosporaceae</taxon>
        <taxon>Thermomonospora</taxon>
    </lineage>
</organism>
<keyword evidence="3" id="KW-1185">Reference proteome</keyword>
<reference evidence="3" key="1">
    <citation type="submission" date="2016-10" db="EMBL/GenBank/DDBJ databases">
        <authorList>
            <person name="Varghese N."/>
            <person name="Submissions S."/>
        </authorList>
    </citation>
    <scope>NUCLEOTIDE SEQUENCE [LARGE SCALE GENOMIC DNA]</scope>
    <source>
        <strain evidence="3">DSM 43163</strain>
    </source>
</reference>
<dbReference type="Pfam" id="PF11239">
    <property type="entry name" value="DUF3040"/>
    <property type="match status" value="1"/>
</dbReference>
<dbReference type="RefSeq" id="WP_103941442.1">
    <property type="nucleotide sequence ID" value="NZ_FNVO01000014.1"/>
</dbReference>
<dbReference type="InterPro" id="IPR021401">
    <property type="entry name" value="DUF3040"/>
</dbReference>
<name>A0A1H6DAA7_9ACTN</name>
<evidence type="ECO:0000256" key="1">
    <source>
        <dbReference type="SAM" id="Phobius"/>
    </source>
</evidence>
<protein>
    <recommendedName>
        <fullName evidence="4">DUF3040 domain-containing protein</fullName>
    </recommendedName>
</protein>
<feature type="transmembrane region" description="Helical" evidence="1">
    <location>
        <begin position="43"/>
        <end position="61"/>
    </location>
</feature>
<keyword evidence="1" id="KW-0472">Membrane</keyword>
<evidence type="ECO:0000313" key="3">
    <source>
        <dbReference type="Proteomes" id="UP000236723"/>
    </source>
</evidence>
<dbReference type="EMBL" id="FNVO01000014">
    <property type="protein sequence ID" value="SEG81625.1"/>
    <property type="molecule type" value="Genomic_DNA"/>
</dbReference>